<protein>
    <submittedName>
        <fullName evidence="1">Uncharacterized protein</fullName>
    </submittedName>
</protein>
<dbReference type="AlphaFoldDB" id="A0A5D9C613"/>
<name>A0A5D9C613_9SPHN</name>
<proteinExistence type="predicted"/>
<reference evidence="1 2" key="1">
    <citation type="submission" date="2019-08" db="EMBL/GenBank/DDBJ databases">
        <authorList>
            <person name="Wang G."/>
            <person name="Xu Z."/>
        </authorList>
    </citation>
    <scope>NUCLEOTIDE SEQUENCE [LARGE SCALE GENOMIC DNA]</scope>
    <source>
        <strain evidence="1 2">ZX</strain>
    </source>
</reference>
<sequence length="86" mass="9515">MDRGAFFSELQALVSDEAQGCDAGQLVQRGLRLLADVRGQAFASDVPEDVWHYLSDFDIRAKDPGYRDDQISWVREVLGAEASRAG</sequence>
<dbReference type="RefSeq" id="WP_149521462.1">
    <property type="nucleotide sequence ID" value="NZ_VTOU01000002.1"/>
</dbReference>
<evidence type="ECO:0000313" key="2">
    <source>
        <dbReference type="Proteomes" id="UP000322077"/>
    </source>
</evidence>
<evidence type="ECO:0000313" key="1">
    <source>
        <dbReference type="EMBL" id="TZG27244.1"/>
    </source>
</evidence>
<comment type="caution">
    <text evidence="1">The sequence shown here is derived from an EMBL/GenBank/DDBJ whole genome shotgun (WGS) entry which is preliminary data.</text>
</comment>
<organism evidence="1 2">
    <name type="scientific">Sphingomonas montanisoli</name>
    <dbReference type="NCBI Taxonomy" id="2606412"/>
    <lineage>
        <taxon>Bacteria</taxon>
        <taxon>Pseudomonadati</taxon>
        <taxon>Pseudomonadota</taxon>
        <taxon>Alphaproteobacteria</taxon>
        <taxon>Sphingomonadales</taxon>
        <taxon>Sphingomonadaceae</taxon>
        <taxon>Sphingomonas</taxon>
    </lineage>
</organism>
<gene>
    <name evidence="1" type="ORF">FYJ91_06370</name>
</gene>
<keyword evidence="2" id="KW-1185">Reference proteome</keyword>
<accession>A0A5D9C613</accession>
<dbReference type="EMBL" id="VTOU01000002">
    <property type="protein sequence ID" value="TZG27244.1"/>
    <property type="molecule type" value="Genomic_DNA"/>
</dbReference>
<dbReference type="Proteomes" id="UP000322077">
    <property type="component" value="Unassembled WGS sequence"/>
</dbReference>